<evidence type="ECO:0000256" key="8">
    <source>
        <dbReference type="SAM" id="Phobius"/>
    </source>
</evidence>
<evidence type="ECO:0000256" key="3">
    <source>
        <dbReference type="ARBA" id="ARBA00022448"/>
    </source>
</evidence>
<sequence>MATYDAERVGSAPWLLTGPALLVFVTLLAAPLVLTAMLSLNLFSDTEGVIPVYTLANYLEVFGDDYFHEIFLRTGGMALAVTFFSVLIGVPETLIIARMRSPWRSLFLLVVLGPLLISVVVRTLGWAILLGNNGLINQALQALGITEFPIRMMFTQFGVVLALTHVLVPFMVIAVWASLQKLDLQVEQAGLSLGASRMTTFRRVVLPQIMPGILSGSIIVFALAASAFATPAIIGGRRLKVVATAAYDEFLGSLNWPLGAAIAVLLLIANLVIVVGCSRLAERRFKQVFE</sequence>
<dbReference type="Gene3D" id="1.10.3720.10">
    <property type="entry name" value="MetI-like"/>
    <property type="match status" value="1"/>
</dbReference>
<dbReference type="Proteomes" id="UP000635983">
    <property type="component" value="Unassembled WGS sequence"/>
</dbReference>
<proteinExistence type="inferred from homology"/>
<keyword evidence="5 8" id="KW-0812">Transmembrane</keyword>
<evidence type="ECO:0000256" key="5">
    <source>
        <dbReference type="ARBA" id="ARBA00022692"/>
    </source>
</evidence>
<keyword evidence="4" id="KW-1003">Cell membrane</keyword>
<protein>
    <submittedName>
        <fullName evidence="10">ABC transporter permease</fullName>
    </submittedName>
</protein>
<accession>A0A917UW68</accession>
<keyword evidence="6 8" id="KW-1133">Transmembrane helix</keyword>
<feature type="domain" description="ABC transmembrane type-1" evidence="9">
    <location>
        <begin position="71"/>
        <end position="277"/>
    </location>
</feature>
<dbReference type="InterPro" id="IPR035906">
    <property type="entry name" value="MetI-like_sf"/>
</dbReference>
<dbReference type="GO" id="GO:0005886">
    <property type="term" value="C:plasma membrane"/>
    <property type="evidence" value="ECO:0007669"/>
    <property type="project" value="UniProtKB-SubCell"/>
</dbReference>
<evidence type="ECO:0000259" key="9">
    <source>
        <dbReference type="PROSITE" id="PS50928"/>
    </source>
</evidence>
<feature type="transmembrane region" description="Helical" evidence="8">
    <location>
        <begin position="212"/>
        <end position="234"/>
    </location>
</feature>
<dbReference type="GO" id="GO:0055085">
    <property type="term" value="P:transmembrane transport"/>
    <property type="evidence" value="ECO:0007669"/>
    <property type="project" value="InterPro"/>
</dbReference>
<evidence type="ECO:0000313" key="10">
    <source>
        <dbReference type="EMBL" id="GGJ89139.1"/>
    </source>
</evidence>
<feature type="transmembrane region" description="Helical" evidence="8">
    <location>
        <begin position="106"/>
        <end position="129"/>
    </location>
</feature>
<evidence type="ECO:0000256" key="1">
    <source>
        <dbReference type="ARBA" id="ARBA00004651"/>
    </source>
</evidence>
<evidence type="ECO:0000256" key="4">
    <source>
        <dbReference type="ARBA" id="ARBA00022475"/>
    </source>
</evidence>
<dbReference type="SUPFAM" id="SSF161098">
    <property type="entry name" value="MetI-like"/>
    <property type="match status" value="1"/>
</dbReference>
<evidence type="ECO:0000256" key="2">
    <source>
        <dbReference type="ARBA" id="ARBA00007069"/>
    </source>
</evidence>
<comment type="subcellular location">
    <subcellularLocation>
        <location evidence="1">Cell membrane</location>
        <topology evidence="1">Multi-pass membrane protein</topology>
    </subcellularLocation>
</comment>
<evidence type="ECO:0000256" key="6">
    <source>
        <dbReference type="ARBA" id="ARBA00022989"/>
    </source>
</evidence>
<feature type="transmembrane region" description="Helical" evidence="8">
    <location>
        <begin position="70"/>
        <end position="94"/>
    </location>
</feature>
<dbReference type="CDD" id="cd06261">
    <property type="entry name" value="TM_PBP2"/>
    <property type="match status" value="1"/>
</dbReference>
<feature type="transmembrane region" description="Helical" evidence="8">
    <location>
        <begin position="12"/>
        <end position="34"/>
    </location>
</feature>
<dbReference type="EMBL" id="BMPO01000003">
    <property type="protein sequence ID" value="GGJ89139.1"/>
    <property type="molecule type" value="Genomic_DNA"/>
</dbReference>
<keyword evidence="7 8" id="KW-0472">Membrane</keyword>
<dbReference type="AlphaFoldDB" id="A0A917UW68"/>
<dbReference type="PANTHER" id="PTHR42929:SF5">
    <property type="entry name" value="ABC TRANSPORTER PERMEASE PROTEIN"/>
    <property type="match status" value="1"/>
</dbReference>
<reference evidence="10" key="2">
    <citation type="submission" date="2020-09" db="EMBL/GenBank/DDBJ databases">
        <authorList>
            <person name="Sun Q."/>
            <person name="Ohkuma M."/>
        </authorList>
    </citation>
    <scope>NUCLEOTIDE SEQUENCE</scope>
    <source>
        <strain evidence="10">JCM 30078</strain>
    </source>
</reference>
<comment type="similarity">
    <text evidence="2">Belongs to the binding-protein-dependent transport system permease family. CysTW subfamily.</text>
</comment>
<evidence type="ECO:0000256" key="7">
    <source>
        <dbReference type="ARBA" id="ARBA00023136"/>
    </source>
</evidence>
<reference evidence="10" key="1">
    <citation type="journal article" date="2014" name="Int. J. Syst. Evol. Microbiol.">
        <title>Complete genome sequence of Corynebacterium casei LMG S-19264T (=DSM 44701T), isolated from a smear-ripened cheese.</title>
        <authorList>
            <consortium name="US DOE Joint Genome Institute (JGI-PGF)"/>
            <person name="Walter F."/>
            <person name="Albersmeier A."/>
            <person name="Kalinowski J."/>
            <person name="Ruckert C."/>
        </authorList>
    </citation>
    <scope>NUCLEOTIDE SEQUENCE</scope>
    <source>
        <strain evidence="10">JCM 30078</strain>
    </source>
</reference>
<dbReference type="InterPro" id="IPR000515">
    <property type="entry name" value="MetI-like"/>
</dbReference>
<feature type="transmembrane region" description="Helical" evidence="8">
    <location>
        <begin position="157"/>
        <end position="179"/>
    </location>
</feature>
<keyword evidence="11" id="KW-1185">Reference proteome</keyword>
<name>A0A917UW68_9PSED</name>
<dbReference type="RefSeq" id="WP_188982393.1">
    <property type="nucleotide sequence ID" value="NZ_BMPO01000003.1"/>
</dbReference>
<feature type="transmembrane region" description="Helical" evidence="8">
    <location>
        <begin position="254"/>
        <end position="277"/>
    </location>
</feature>
<dbReference type="PROSITE" id="PS50928">
    <property type="entry name" value="ABC_TM1"/>
    <property type="match status" value="1"/>
</dbReference>
<comment type="caution">
    <text evidence="10">The sequence shown here is derived from an EMBL/GenBank/DDBJ whole genome shotgun (WGS) entry which is preliminary data.</text>
</comment>
<dbReference type="PANTHER" id="PTHR42929">
    <property type="entry name" value="INNER MEMBRANE ABC TRANSPORTER PERMEASE PROTEIN YDCU-RELATED-RELATED"/>
    <property type="match status" value="1"/>
</dbReference>
<keyword evidence="3" id="KW-0813">Transport</keyword>
<evidence type="ECO:0000313" key="11">
    <source>
        <dbReference type="Proteomes" id="UP000635983"/>
    </source>
</evidence>
<organism evidence="10 11">
    <name type="scientific">Pseudomonas matsuisoli</name>
    <dbReference type="NCBI Taxonomy" id="1515666"/>
    <lineage>
        <taxon>Bacteria</taxon>
        <taxon>Pseudomonadati</taxon>
        <taxon>Pseudomonadota</taxon>
        <taxon>Gammaproteobacteria</taxon>
        <taxon>Pseudomonadales</taxon>
        <taxon>Pseudomonadaceae</taxon>
        <taxon>Pseudomonas</taxon>
    </lineage>
</organism>
<gene>
    <name evidence="10" type="ORF">GCM10009304_13360</name>
</gene>